<feature type="region of interest" description="Disordered" evidence="1">
    <location>
        <begin position="252"/>
        <end position="271"/>
    </location>
</feature>
<evidence type="ECO:0000313" key="3">
    <source>
        <dbReference type="EMBL" id="VDP91276.1"/>
    </source>
</evidence>
<organism evidence="5">
    <name type="scientific">Echinostoma caproni</name>
    <dbReference type="NCBI Taxonomy" id="27848"/>
    <lineage>
        <taxon>Eukaryota</taxon>
        <taxon>Metazoa</taxon>
        <taxon>Spiralia</taxon>
        <taxon>Lophotrochozoa</taxon>
        <taxon>Platyhelminthes</taxon>
        <taxon>Trematoda</taxon>
        <taxon>Digenea</taxon>
        <taxon>Plagiorchiida</taxon>
        <taxon>Echinostomata</taxon>
        <taxon>Echinostomatoidea</taxon>
        <taxon>Echinostomatidae</taxon>
        <taxon>Echinostoma</taxon>
    </lineage>
</organism>
<sequence length="303" mass="34332">MSRAGLVLRVTLFSLLISTGISAPTKTAAAAAAAAATTTTTTKSPKQIQQTAVSNGNTQTIIQPTNMFKDVPGMKVPMRPTASRRDTFQRDHLRPFEWLYKHLSNYLVCSYSEQPDCDKKLADSMRLEESITRLQNLNRHIHEKPFMDMTSFPMPVGEDSNAPIRNDFGFDTTEKKPPFMIDHHQPDWGMKPAHPHHPYPLEKEKKPMHPRMGDPFIGDPFMGFMGPIGTKLWPDWIKQGPEVIKPMEIFGDPHGPHGPNGPHGPQHEPWFRDRYQLSPDGRRAMKNEHVPPYPIMSMPLFVP</sequence>
<reference evidence="3 4" key="2">
    <citation type="submission" date="2018-11" db="EMBL/GenBank/DDBJ databases">
        <authorList>
            <consortium name="Pathogen Informatics"/>
        </authorList>
    </citation>
    <scope>NUCLEOTIDE SEQUENCE [LARGE SCALE GENOMIC DNA]</scope>
    <source>
        <strain evidence="3 4">Egypt</strain>
    </source>
</reference>
<evidence type="ECO:0000256" key="2">
    <source>
        <dbReference type="SAM" id="SignalP"/>
    </source>
</evidence>
<evidence type="ECO:0000313" key="4">
    <source>
        <dbReference type="Proteomes" id="UP000272942"/>
    </source>
</evidence>
<feature type="chain" id="PRO_5043138310" evidence="2">
    <location>
        <begin position="23"/>
        <end position="303"/>
    </location>
</feature>
<protein>
    <submittedName>
        <fullName evidence="5">Secreted protein</fullName>
    </submittedName>
</protein>
<proteinExistence type="predicted"/>
<accession>A0A183B469</accession>
<name>A0A183B469_9TREM</name>
<dbReference type="Proteomes" id="UP000272942">
    <property type="component" value="Unassembled WGS sequence"/>
</dbReference>
<dbReference type="EMBL" id="UZAN01056475">
    <property type="protein sequence ID" value="VDP91276.1"/>
    <property type="molecule type" value="Genomic_DNA"/>
</dbReference>
<keyword evidence="4" id="KW-1185">Reference proteome</keyword>
<gene>
    <name evidence="3" type="ORF">ECPE_LOCUS14004</name>
</gene>
<dbReference type="AlphaFoldDB" id="A0A183B469"/>
<keyword evidence="2" id="KW-0732">Signal</keyword>
<evidence type="ECO:0000313" key="5">
    <source>
        <dbReference type="WBParaSite" id="ECPE_0001404401-mRNA-1"/>
    </source>
</evidence>
<feature type="signal peptide" evidence="2">
    <location>
        <begin position="1"/>
        <end position="22"/>
    </location>
</feature>
<dbReference type="OrthoDB" id="6277679at2759"/>
<reference evidence="5" key="1">
    <citation type="submission" date="2016-06" db="UniProtKB">
        <authorList>
            <consortium name="WormBaseParasite"/>
        </authorList>
    </citation>
    <scope>IDENTIFICATION</scope>
</reference>
<dbReference type="WBParaSite" id="ECPE_0001404401-mRNA-1">
    <property type="protein sequence ID" value="ECPE_0001404401-mRNA-1"/>
    <property type="gene ID" value="ECPE_0001404401"/>
</dbReference>
<evidence type="ECO:0000256" key="1">
    <source>
        <dbReference type="SAM" id="MobiDB-lite"/>
    </source>
</evidence>